<evidence type="ECO:0000259" key="13">
    <source>
        <dbReference type="PROSITE" id="PS50106"/>
    </source>
</evidence>
<sequence>MNNDPKHTEEVTVTDATSDPLSDQTPESTSKTPPGTKRGPPVAPKPAWFRQSLRKIRDEQDQKRQDKAAEQRPLVSCSKNFGVRSASAAPNLSIKQKINSFETFSRLSPGGPEKGGSRKLLTTSSSLPLMEKKSRSHPASNEECEKGKEKLPKEIQLNPSAPVRETDNTTVCVIASSISQTTAKPPEDELPPTDQPVSEPNSGIQDSLSAPDDDGRSTITSEQESELERQGLSRSIESRVPTPAASLTFNQAEVKTEGQRLCGTAPTEPQQGLEEENLGKILTFSNQVSQALMRSLSVQPKHGSPCSPTPQKASAVEIIDQHESRAATGSTDSGFSLGLAELRECTIQQEEVGAHDEVAVTSAGVHSVISVIPSQEIRRMIQEVKALDDETLKQLAHIHVVILLKEEGAGLGFSIAGGSDLESKAPTVYRVFQDSVAAHEGTIQKGDEVLSINGQTLRGVPHADVTTALRQARTVKLAVIVVSKRAEEEGREGGCCRSKECQLSEEQGSPITVELEKGAGGVGFTLEGGKGSIHGDRPLVINRIFKGGAAEQSALKLGDVLLQIQGISLQHMTRFEAWNLIKALPEGPVTALVRRGQGGTE</sequence>
<dbReference type="PRINTS" id="PR01931">
    <property type="entry name" value="INTRLEUKIN16"/>
</dbReference>
<keyword evidence="6" id="KW-0677">Repeat</keyword>
<reference evidence="14" key="1">
    <citation type="submission" date="2025-08" db="UniProtKB">
        <authorList>
            <consortium name="Ensembl"/>
        </authorList>
    </citation>
    <scope>IDENTIFICATION</scope>
</reference>
<dbReference type="Gene3D" id="2.30.42.10">
    <property type="match status" value="2"/>
</dbReference>
<protein>
    <recommendedName>
        <fullName evidence="11">Pro-interleukin-16</fullName>
    </recommendedName>
    <component>
        <recommendedName>
            <fullName evidence="11">Interleukin-16</fullName>
            <shortName evidence="11">IL-16</shortName>
        </recommendedName>
        <alternativeName>
            <fullName evidence="11">Lymphocyte chemoattractant factor</fullName>
            <shortName evidence="11">LCF</shortName>
        </alternativeName>
    </component>
</protein>
<dbReference type="Ensembl" id="ENSMMOT00000020580.1">
    <property type="protein sequence ID" value="ENSMMOP00000020246.1"/>
    <property type="gene ID" value="ENSMMOG00000015386.1"/>
</dbReference>
<dbReference type="Pfam" id="PF00595">
    <property type="entry name" value="PDZ"/>
    <property type="match status" value="2"/>
</dbReference>
<dbReference type="GO" id="GO:0005615">
    <property type="term" value="C:extracellular space"/>
    <property type="evidence" value="ECO:0007669"/>
    <property type="project" value="UniProtKB-KW"/>
</dbReference>
<evidence type="ECO:0000256" key="6">
    <source>
        <dbReference type="ARBA" id="ARBA00022737"/>
    </source>
</evidence>
<feature type="compositionally biased region" description="Basic and acidic residues" evidence="12">
    <location>
        <begin position="1"/>
        <end position="10"/>
    </location>
</feature>
<dbReference type="OMA" id="NEACQQT"/>
<keyword evidence="9 11" id="KW-0539">Nucleus</keyword>
<evidence type="ECO:0000256" key="9">
    <source>
        <dbReference type="ARBA" id="ARBA00023242"/>
    </source>
</evidence>
<feature type="compositionally biased region" description="Polar residues" evidence="12">
    <location>
        <begin position="14"/>
        <end position="33"/>
    </location>
</feature>
<keyword evidence="8" id="KW-0804">Transcription</keyword>
<proteinExistence type="predicted"/>
<evidence type="ECO:0000256" key="7">
    <source>
        <dbReference type="ARBA" id="ARBA00023015"/>
    </source>
</evidence>
<comment type="subcellular location">
    <subcellularLocation>
        <location evidence="11">Cytoplasm</location>
    </subcellularLocation>
    <subcellularLocation>
        <location evidence="1 11">Nucleus</location>
    </subcellularLocation>
    <subcellularLocation>
        <location evidence="11">Secreted</location>
    </subcellularLocation>
</comment>
<dbReference type="STRING" id="94237.ENSMMOP00000020246"/>
<dbReference type="SUPFAM" id="SSF50156">
    <property type="entry name" value="PDZ domain-like"/>
    <property type="match status" value="2"/>
</dbReference>
<dbReference type="InterPro" id="IPR001478">
    <property type="entry name" value="PDZ"/>
</dbReference>
<accession>A0A3Q3XCN9</accession>
<evidence type="ECO:0000256" key="11">
    <source>
        <dbReference type="RuleBase" id="RU363135"/>
    </source>
</evidence>
<keyword evidence="3 11" id="KW-0145">Chemotaxis</keyword>
<evidence type="ECO:0000256" key="4">
    <source>
        <dbReference type="ARBA" id="ARBA00022514"/>
    </source>
</evidence>
<feature type="compositionally biased region" description="Polar residues" evidence="12">
    <location>
        <begin position="195"/>
        <end position="208"/>
    </location>
</feature>
<feature type="domain" description="PDZ" evidence="13">
    <location>
        <begin position="512"/>
        <end position="596"/>
    </location>
</feature>
<gene>
    <name evidence="11" type="primary">IL16</name>
</gene>
<dbReference type="Proteomes" id="UP000261620">
    <property type="component" value="Unplaced"/>
</dbReference>
<dbReference type="InterPro" id="IPR020450">
    <property type="entry name" value="IL-16"/>
</dbReference>
<evidence type="ECO:0000256" key="8">
    <source>
        <dbReference type="ARBA" id="ARBA00023163"/>
    </source>
</evidence>
<dbReference type="GO" id="GO:0030595">
    <property type="term" value="P:leukocyte chemotaxis"/>
    <property type="evidence" value="ECO:0007669"/>
    <property type="project" value="TreeGrafter"/>
</dbReference>
<dbReference type="InterPro" id="IPR055287">
    <property type="entry name" value="IL-16-like"/>
</dbReference>
<keyword evidence="7" id="KW-0805">Transcription regulation</keyword>
<evidence type="ECO:0000256" key="5">
    <source>
        <dbReference type="ARBA" id="ARBA00022525"/>
    </source>
</evidence>
<dbReference type="CDD" id="cd06763">
    <property type="entry name" value="PDZ7_PDZD2-PDZ4_hPro-IL-16-like"/>
    <property type="match status" value="1"/>
</dbReference>
<dbReference type="PROSITE" id="PS50106">
    <property type="entry name" value="PDZ"/>
    <property type="match status" value="2"/>
</dbReference>
<dbReference type="GO" id="GO:0005125">
    <property type="term" value="F:cytokine activity"/>
    <property type="evidence" value="ECO:0007669"/>
    <property type="project" value="UniProtKB-KW"/>
</dbReference>
<feature type="domain" description="PDZ" evidence="13">
    <location>
        <begin position="400"/>
        <end position="472"/>
    </location>
</feature>
<evidence type="ECO:0000256" key="12">
    <source>
        <dbReference type="SAM" id="MobiDB-lite"/>
    </source>
</evidence>
<dbReference type="GO" id="GO:0042609">
    <property type="term" value="F:CD4 receptor binding"/>
    <property type="evidence" value="ECO:0007669"/>
    <property type="project" value="TreeGrafter"/>
</dbReference>
<keyword evidence="15" id="KW-1185">Reference proteome</keyword>
<feature type="compositionally biased region" description="Basic and acidic residues" evidence="12">
    <location>
        <begin position="143"/>
        <end position="153"/>
    </location>
</feature>
<feature type="region of interest" description="Disordered" evidence="12">
    <location>
        <begin position="104"/>
        <end position="239"/>
    </location>
</feature>
<keyword evidence="2 11" id="KW-0963">Cytoplasm</keyword>
<name>A0A3Q3XCN9_MOLML</name>
<comment type="function">
    <text evidence="10 11">Interleukin-16 stimulates a migratory response in CD4+ lymphocytes, monocytes, and eosinophils. Primes CD4+ T-cells for IL-2 and IL-15 responsiveness. Also induces T-lymphocyte expression of interleukin 2 receptor. Ligand for CD4.</text>
</comment>
<dbReference type="SMART" id="SM00228">
    <property type="entry name" value="PDZ"/>
    <property type="match status" value="2"/>
</dbReference>
<evidence type="ECO:0000256" key="3">
    <source>
        <dbReference type="ARBA" id="ARBA00022500"/>
    </source>
</evidence>
<dbReference type="PANTHER" id="PTHR48484:SF2">
    <property type="entry name" value="PRO-INTERLEUKIN-16"/>
    <property type="match status" value="1"/>
</dbReference>
<dbReference type="FunFam" id="2.30.42.10:FF:000122">
    <property type="entry name" value="Pro-interleukin-16"/>
    <property type="match status" value="1"/>
</dbReference>
<organism evidence="14 15">
    <name type="scientific">Mola mola</name>
    <name type="common">Ocean sunfish</name>
    <name type="synonym">Tetraodon mola</name>
    <dbReference type="NCBI Taxonomy" id="94237"/>
    <lineage>
        <taxon>Eukaryota</taxon>
        <taxon>Metazoa</taxon>
        <taxon>Chordata</taxon>
        <taxon>Craniata</taxon>
        <taxon>Vertebrata</taxon>
        <taxon>Euteleostomi</taxon>
        <taxon>Actinopterygii</taxon>
        <taxon>Neopterygii</taxon>
        <taxon>Teleostei</taxon>
        <taxon>Neoteleostei</taxon>
        <taxon>Acanthomorphata</taxon>
        <taxon>Eupercaria</taxon>
        <taxon>Tetraodontiformes</taxon>
        <taxon>Molidae</taxon>
        <taxon>Mola</taxon>
    </lineage>
</organism>
<dbReference type="GO" id="GO:0005634">
    <property type="term" value="C:nucleus"/>
    <property type="evidence" value="ECO:0007669"/>
    <property type="project" value="UniProtKB-SubCell"/>
</dbReference>
<evidence type="ECO:0000256" key="1">
    <source>
        <dbReference type="ARBA" id="ARBA00004123"/>
    </source>
</evidence>
<evidence type="ECO:0000313" key="14">
    <source>
        <dbReference type="Ensembl" id="ENSMMOP00000020246.1"/>
    </source>
</evidence>
<dbReference type="GO" id="GO:0050930">
    <property type="term" value="P:induction of positive chemotaxis"/>
    <property type="evidence" value="ECO:0007669"/>
    <property type="project" value="InterPro"/>
</dbReference>
<dbReference type="CDD" id="cd06762">
    <property type="entry name" value="PDZ6_PDZD2-PDZ3_hPro-IL-16-like"/>
    <property type="match status" value="1"/>
</dbReference>
<feature type="region of interest" description="Disordered" evidence="12">
    <location>
        <begin position="1"/>
        <end position="75"/>
    </location>
</feature>
<keyword evidence="4 11" id="KW-0202">Cytokine</keyword>
<feature type="compositionally biased region" description="Polar residues" evidence="12">
    <location>
        <begin position="168"/>
        <end position="183"/>
    </location>
</feature>
<keyword evidence="5 11" id="KW-0964">Secreted</keyword>
<evidence type="ECO:0000313" key="15">
    <source>
        <dbReference type="Proteomes" id="UP000261620"/>
    </source>
</evidence>
<dbReference type="PANTHER" id="PTHR48484">
    <property type="entry name" value="PRO-INTERLEUKIN-16"/>
    <property type="match status" value="1"/>
</dbReference>
<comment type="subunit">
    <text evidence="11">Homotetramer.</text>
</comment>
<dbReference type="InterPro" id="IPR036034">
    <property type="entry name" value="PDZ_sf"/>
</dbReference>
<dbReference type="AlphaFoldDB" id="A0A3Q3XCN9"/>
<evidence type="ECO:0000256" key="2">
    <source>
        <dbReference type="ARBA" id="ARBA00022490"/>
    </source>
</evidence>
<reference evidence="14" key="2">
    <citation type="submission" date="2025-09" db="UniProtKB">
        <authorList>
            <consortium name="Ensembl"/>
        </authorList>
    </citation>
    <scope>IDENTIFICATION</scope>
</reference>
<dbReference type="GO" id="GO:0005737">
    <property type="term" value="C:cytoplasm"/>
    <property type="evidence" value="ECO:0007669"/>
    <property type="project" value="UniProtKB-SubCell"/>
</dbReference>
<feature type="compositionally biased region" description="Basic and acidic residues" evidence="12">
    <location>
        <begin position="55"/>
        <end position="70"/>
    </location>
</feature>
<evidence type="ECO:0000256" key="10">
    <source>
        <dbReference type="ARBA" id="ARBA00024706"/>
    </source>
</evidence>